<feature type="domain" description="GAG-pre-integrase" evidence="5">
    <location>
        <begin position="133"/>
        <end position="181"/>
    </location>
</feature>
<evidence type="ECO:0000313" key="6">
    <source>
        <dbReference type="EMBL" id="GEU45834.1"/>
    </source>
</evidence>
<dbReference type="InterPro" id="IPR039537">
    <property type="entry name" value="Retrotran_Ty1/copia-like"/>
</dbReference>
<organism evidence="6">
    <name type="scientific">Tanacetum cinerariifolium</name>
    <name type="common">Dalmatian daisy</name>
    <name type="synonym">Chrysanthemum cinerariifolium</name>
    <dbReference type="NCBI Taxonomy" id="118510"/>
    <lineage>
        <taxon>Eukaryota</taxon>
        <taxon>Viridiplantae</taxon>
        <taxon>Streptophyta</taxon>
        <taxon>Embryophyta</taxon>
        <taxon>Tracheophyta</taxon>
        <taxon>Spermatophyta</taxon>
        <taxon>Magnoliopsida</taxon>
        <taxon>eudicotyledons</taxon>
        <taxon>Gunneridae</taxon>
        <taxon>Pentapetalae</taxon>
        <taxon>asterids</taxon>
        <taxon>campanulids</taxon>
        <taxon>Asterales</taxon>
        <taxon>Asteraceae</taxon>
        <taxon>Asteroideae</taxon>
        <taxon>Anthemideae</taxon>
        <taxon>Anthemidinae</taxon>
        <taxon>Tanacetum</taxon>
    </lineage>
</organism>
<sequence>MNKSCTTWKRPYLKRLLPLQLLLFATPTPQAEQELFETVKALHACKQEEGQSVSTYDYDQLVQNYNMHGMGKTIPELHAMLKLAEKSIPKKALVDNIFYFNAIPRDDIFEIDMHNHISDERSIYTCSNKKPKHNLDYTFLFHCRLGHINKKRIEKLQHDGLLESIDDESFDVCVSGIFGKMARKPFTHASERADDLLGIIHSDVYGPFRTMSREGANYYITFTDDFSRYGYVYLIKHEHEVFEMFKTFQNKVENQLGKTSIRSRRQTVESKWLFKKKTDMDGNIHTYKARLVAKGFTQIYRVDYEETFSPVADIKAIRILIAIAACYDYEIWQRDVKTAFLNGRLNEDIYMVQPKGILKRFKMDTSKRGTIPMQPNVDLSKSQGPFTPTEVKRMKGIPYALAIGSIMYAVRIRFVLDIDKPMDMYCDNTESITIADEPGVQKDNNLANPFKKPMPCTKHVEHAMSIGLRPAGIFM</sequence>
<keyword evidence="2" id="KW-0378">Hydrolase</keyword>
<dbReference type="InterPro" id="IPR036397">
    <property type="entry name" value="RNaseH_sf"/>
</dbReference>
<evidence type="ECO:0000259" key="4">
    <source>
        <dbReference type="Pfam" id="PF07727"/>
    </source>
</evidence>
<comment type="caution">
    <text evidence="6">The sequence shown here is derived from an EMBL/GenBank/DDBJ whole genome shotgun (WGS) entry which is preliminary data.</text>
</comment>
<protein>
    <submittedName>
        <fullName evidence="6">Retrotransposon protein, putative, Ty1-copia subclass</fullName>
    </submittedName>
</protein>
<evidence type="ECO:0000259" key="5">
    <source>
        <dbReference type="Pfam" id="PF13976"/>
    </source>
</evidence>
<dbReference type="EMBL" id="BKCJ010002041">
    <property type="protein sequence ID" value="GEU45834.1"/>
    <property type="molecule type" value="Genomic_DNA"/>
</dbReference>
<feature type="chain" id="PRO_5026814844" evidence="3">
    <location>
        <begin position="32"/>
        <end position="475"/>
    </location>
</feature>
<dbReference type="PANTHER" id="PTHR42648">
    <property type="entry name" value="TRANSPOSASE, PUTATIVE-RELATED"/>
    <property type="match status" value="1"/>
</dbReference>
<dbReference type="Pfam" id="PF13976">
    <property type="entry name" value="gag_pre-integrs"/>
    <property type="match status" value="1"/>
</dbReference>
<dbReference type="SUPFAM" id="SSF53098">
    <property type="entry name" value="Ribonuclease H-like"/>
    <property type="match status" value="1"/>
</dbReference>
<proteinExistence type="predicted"/>
<accession>A0A6L2KD73</accession>
<gene>
    <name evidence="6" type="ORF">Tci_017812</name>
</gene>
<dbReference type="Pfam" id="PF07727">
    <property type="entry name" value="RVT_2"/>
    <property type="match status" value="1"/>
</dbReference>
<reference evidence="6" key="1">
    <citation type="journal article" date="2019" name="Sci. Rep.">
        <title>Draft genome of Tanacetum cinerariifolium, the natural source of mosquito coil.</title>
        <authorList>
            <person name="Yamashiro T."/>
            <person name="Shiraishi A."/>
            <person name="Satake H."/>
            <person name="Nakayama K."/>
        </authorList>
    </citation>
    <scope>NUCLEOTIDE SEQUENCE</scope>
</reference>
<name>A0A6L2KD73_TANCI</name>
<keyword evidence="1" id="KW-0479">Metal-binding</keyword>
<keyword evidence="3" id="KW-0732">Signal</keyword>
<evidence type="ECO:0000256" key="3">
    <source>
        <dbReference type="SAM" id="SignalP"/>
    </source>
</evidence>
<dbReference type="InterPro" id="IPR013103">
    <property type="entry name" value="RVT_2"/>
</dbReference>
<dbReference type="GO" id="GO:0016787">
    <property type="term" value="F:hydrolase activity"/>
    <property type="evidence" value="ECO:0007669"/>
    <property type="project" value="UniProtKB-KW"/>
</dbReference>
<dbReference type="Gene3D" id="3.30.420.10">
    <property type="entry name" value="Ribonuclease H-like superfamily/Ribonuclease H"/>
    <property type="match status" value="1"/>
</dbReference>
<dbReference type="GO" id="GO:0003676">
    <property type="term" value="F:nucleic acid binding"/>
    <property type="evidence" value="ECO:0007669"/>
    <property type="project" value="InterPro"/>
</dbReference>
<dbReference type="InterPro" id="IPR025724">
    <property type="entry name" value="GAG-pre-integrase_dom"/>
</dbReference>
<feature type="domain" description="Reverse transcriptase Ty1/copia-type" evidence="4">
    <location>
        <begin position="263"/>
        <end position="357"/>
    </location>
</feature>
<dbReference type="AlphaFoldDB" id="A0A6L2KD73"/>
<dbReference type="InterPro" id="IPR012337">
    <property type="entry name" value="RNaseH-like_sf"/>
</dbReference>
<dbReference type="GO" id="GO:0046872">
    <property type="term" value="F:metal ion binding"/>
    <property type="evidence" value="ECO:0007669"/>
    <property type="project" value="UniProtKB-KW"/>
</dbReference>
<dbReference type="PANTHER" id="PTHR42648:SF27">
    <property type="entry name" value="RNA-DIRECTED DNA POLYMERASE"/>
    <property type="match status" value="1"/>
</dbReference>
<evidence type="ECO:0000256" key="1">
    <source>
        <dbReference type="ARBA" id="ARBA00022723"/>
    </source>
</evidence>
<evidence type="ECO:0000256" key="2">
    <source>
        <dbReference type="ARBA" id="ARBA00022801"/>
    </source>
</evidence>
<feature type="signal peptide" evidence="3">
    <location>
        <begin position="1"/>
        <end position="31"/>
    </location>
</feature>